<evidence type="ECO:0000313" key="18">
    <source>
        <dbReference type="EMBL" id="KAL2536738.1"/>
    </source>
</evidence>
<dbReference type="PROSITE" id="PS50089">
    <property type="entry name" value="ZF_RING_2"/>
    <property type="match status" value="1"/>
</dbReference>
<dbReference type="GO" id="GO:0061630">
    <property type="term" value="F:ubiquitin protein ligase activity"/>
    <property type="evidence" value="ECO:0007669"/>
    <property type="project" value="UniProtKB-EC"/>
</dbReference>
<dbReference type="SUPFAM" id="SSF57850">
    <property type="entry name" value="RING/U-box"/>
    <property type="match status" value="1"/>
</dbReference>
<comment type="pathway">
    <text evidence="3">Protein modification; protein ubiquitination.</text>
</comment>
<name>A0ABD1VIQ3_9LAMI</name>
<evidence type="ECO:0000256" key="12">
    <source>
        <dbReference type="ARBA" id="ARBA00023136"/>
    </source>
</evidence>
<proteinExistence type="inferred from homology"/>
<evidence type="ECO:0000313" key="19">
    <source>
        <dbReference type="Proteomes" id="UP001604277"/>
    </source>
</evidence>
<dbReference type="InterPro" id="IPR001841">
    <property type="entry name" value="Znf_RING"/>
</dbReference>
<keyword evidence="19" id="KW-1185">Reference proteome</keyword>
<evidence type="ECO:0000256" key="11">
    <source>
        <dbReference type="ARBA" id="ARBA00022989"/>
    </source>
</evidence>
<evidence type="ECO:0000256" key="14">
    <source>
        <dbReference type="PROSITE-ProRule" id="PRU00175"/>
    </source>
</evidence>
<comment type="subcellular location">
    <subcellularLocation>
        <location evidence="2">Membrane</location>
        <topology evidence="2">Single-pass membrane protein</topology>
    </subcellularLocation>
</comment>
<evidence type="ECO:0000256" key="13">
    <source>
        <dbReference type="ARBA" id="ARBA00024209"/>
    </source>
</evidence>
<keyword evidence="10" id="KW-0862">Zinc</keyword>
<dbReference type="InterPro" id="IPR044600">
    <property type="entry name" value="ATL1/ATL16-like"/>
</dbReference>
<dbReference type="Pfam" id="PF13639">
    <property type="entry name" value="zf-RING_2"/>
    <property type="match status" value="1"/>
</dbReference>
<keyword evidence="5" id="KW-0808">Transferase</keyword>
<dbReference type="FunFam" id="3.30.40.10:FF:000233">
    <property type="entry name" value="RING-H2 finger protein ATL54"/>
    <property type="match status" value="1"/>
</dbReference>
<protein>
    <recommendedName>
        <fullName evidence="4">RING-type E3 ubiquitin transferase</fullName>
        <ecNumber evidence="4">2.3.2.27</ecNumber>
    </recommendedName>
</protein>
<gene>
    <name evidence="18" type="ORF">Fot_18129</name>
</gene>
<evidence type="ECO:0000256" key="3">
    <source>
        <dbReference type="ARBA" id="ARBA00004906"/>
    </source>
</evidence>
<keyword evidence="12 16" id="KW-0472">Membrane</keyword>
<dbReference type="CDD" id="cd16461">
    <property type="entry name" value="RING-H2_EL5-like"/>
    <property type="match status" value="1"/>
</dbReference>
<feature type="region of interest" description="Disordered" evidence="15">
    <location>
        <begin position="311"/>
        <end position="331"/>
    </location>
</feature>
<evidence type="ECO:0000256" key="5">
    <source>
        <dbReference type="ARBA" id="ARBA00022679"/>
    </source>
</evidence>
<feature type="transmembrane region" description="Helical" evidence="16">
    <location>
        <begin position="51"/>
        <end position="74"/>
    </location>
</feature>
<evidence type="ECO:0000256" key="2">
    <source>
        <dbReference type="ARBA" id="ARBA00004167"/>
    </source>
</evidence>
<accession>A0ABD1VIQ3</accession>
<evidence type="ECO:0000256" key="1">
    <source>
        <dbReference type="ARBA" id="ARBA00000900"/>
    </source>
</evidence>
<dbReference type="GO" id="GO:0016020">
    <property type="term" value="C:membrane"/>
    <property type="evidence" value="ECO:0007669"/>
    <property type="project" value="UniProtKB-SubCell"/>
</dbReference>
<comment type="similarity">
    <text evidence="13">Belongs to the RING-type zinc finger family. ATL subfamily.</text>
</comment>
<evidence type="ECO:0000256" key="10">
    <source>
        <dbReference type="ARBA" id="ARBA00022833"/>
    </source>
</evidence>
<evidence type="ECO:0000256" key="9">
    <source>
        <dbReference type="ARBA" id="ARBA00022786"/>
    </source>
</evidence>
<keyword evidence="11 16" id="KW-1133">Transmembrane helix</keyword>
<dbReference type="SMART" id="SM00184">
    <property type="entry name" value="RING"/>
    <property type="match status" value="1"/>
</dbReference>
<organism evidence="18 19">
    <name type="scientific">Forsythia ovata</name>
    <dbReference type="NCBI Taxonomy" id="205694"/>
    <lineage>
        <taxon>Eukaryota</taxon>
        <taxon>Viridiplantae</taxon>
        <taxon>Streptophyta</taxon>
        <taxon>Embryophyta</taxon>
        <taxon>Tracheophyta</taxon>
        <taxon>Spermatophyta</taxon>
        <taxon>Magnoliopsida</taxon>
        <taxon>eudicotyledons</taxon>
        <taxon>Gunneridae</taxon>
        <taxon>Pentapetalae</taxon>
        <taxon>asterids</taxon>
        <taxon>lamiids</taxon>
        <taxon>Lamiales</taxon>
        <taxon>Oleaceae</taxon>
        <taxon>Forsythieae</taxon>
        <taxon>Forsythia</taxon>
    </lineage>
</organism>
<dbReference type="EC" id="2.3.2.27" evidence="4"/>
<dbReference type="PANTHER" id="PTHR46913:SF22">
    <property type="entry name" value="RING-TYPE E3 UBIQUITIN TRANSFERASE"/>
    <property type="match status" value="1"/>
</dbReference>
<feature type="domain" description="RING-type" evidence="17">
    <location>
        <begin position="135"/>
        <end position="177"/>
    </location>
</feature>
<dbReference type="AlphaFoldDB" id="A0ABD1VIQ3"/>
<keyword evidence="7" id="KW-0479">Metal-binding</keyword>
<comment type="catalytic activity">
    <reaction evidence="1">
        <text>S-ubiquitinyl-[E2 ubiquitin-conjugating enzyme]-L-cysteine + [acceptor protein]-L-lysine = [E2 ubiquitin-conjugating enzyme]-L-cysteine + N(6)-ubiquitinyl-[acceptor protein]-L-lysine.</text>
        <dbReference type="EC" id="2.3.2.27"/>
    </reaction>
</comment>
<dbReference type="Proteomes" id="UP001604277">
    <property type="component" value="Unassembled WGS sequence"/>
</dbReference>
<evidence type="ECO:0000256" key="16">
    <source>
        <dbReference type="SAM" id="Phobius"/>
    </source>
</evidence>
<keyword evidence="9" id="KW-0833">Ubl conjugation pathway</keyword>
<reference evidence="19" key="1">
    <citation type="submission" date="2024-07" db="EMBL/GenBank/DDBJ databases">
        <title>Two chromosome-level genome assemblies of Korean endemic species Abeliophyllum distichum and Forsythia ovata (Oleaceae).</title>
        <authorList>
            <person name="Jang H."/>
        </authorList>
    </citation>
    <scope>NUCLEOTIDE SEQUENCE [LARGE SCALE GENOMIC DNA]</scope>
</reference>
<evidence type="ECO:0000256" key="15">
    <source>
        <dbReference type="SAM" id="MobiDB-lite"/>
    </source>
</evidence>
<evidence type="ECO:0000256" key="6">
    <source>
        <dbReference type="ARBA" id="ARBA00022692"/>
    </source>
</evidence>
<dbReference type="Gene3D" id="3.30.40.10">
    <property type="entry name" value="Zinc/RING finger domain, C3HC4 (zinc finger)"/>
    <property type="match status" value="1"/>
</dbReference>
<sequence>MGSVGNPNPWAPYSYKDCSQGICSMYCPQWCYIIFPPPPPSPLDDDSGTPFSPLIIAIIGIMASAFILVCYYTIVTGYCRRRNNLNTGVELDENRDEMNHDQWQVTSHGLDEALIKTITVFKYKKGDGLIEGTECSVCISEFQENESLRLLPKCSHAFHLPCIDTWLKFHANCPLCRANVTSTNSEPLSTPSSQNLPALNLASLEIRGSDDLIMVVDDHDRESSHHDEVVVSLGSDDTRPKSPCRVNTIAEDSETRNSNIASTNDQKDIKIFTRSSSLGTFSCQNELSTAEIMRIEEGDEDVQMEKCHSWKETGSSRGFPGKENKSNNSPVAMKRSISTGRCMCTVHDKGKNSIIPL</sequence>
<evidence type="ECO:0000259" key="17">
    <source>
        <dbReference type="PROSITE" id="PS50089"/>
    </source>
</evidence>
<evidence type="ECO:0000256" key="7">
    <source>
        <dbReference type="ARBA" id="ARBA00022723"/>
    </source>
</evidence>
<evidence type="ECO:0000256" key="4">
    <source>
        <dbReference type="ARBA" id="ARBA00012483"/>
    </source>
</evidence>
<dbReference type="InterPro" id="IPR013083">
    <property type="entry name" value="Znf_RING/FYVE/PHD"/>
</dbReference>
<evidence type="ECO:0000256" key="8">
    <source>
        <dbReference type="ARBA" id="ARBA00022771"/>
    </source>
</evidence>
<comment type="caution">
    <text evidence="18">The sequence shown here is derived from an EMBL/GenBank/DDBJ whole genome shotgun (WGS) entry which is preliminary data.</text>
</comment>
<keyword evidence="8 14" id="KW-0863">Zinc-finger</keyword>
<dbReference type="PANTHER" id="PTHR46913">
    <property type="entry name" value="RING-H2 FINGER PROTEIN ATL16"/>
    <property type="match status" value="1"/>
</dbReference>
<dbReference type="EMBL" id="JBFOLJ010000005">
    <property type="protein sequence ID" value="KAL2536738.1"/>
    <property type="molecule type" value="Genomic_DNA"/>
</dbReference>
<dbReference type="GO" id="GO:0008270">
    <property type="term" value="F:zinc ion binding"/>
    <property type="evidence" value="ECO:0007669"/>
    <property type="project" value="UniProtKB-KW"/>
</dbReference>
<keyword evidence="6 16" id="KW-0812">Transmembrane</keyword>